<dbReference type="PANTHER" id="PTHR11070:SF17">
    <property type="entry name" value="DNA HELICASE IV"/>
    <property type="match status" value="1"/>
</dbReference>
<evidence type="ECO:0000256" key="6">
    <source>
        <dbReference type="SAM" id="Coils"/>
    </source>
</evidence>
<dbReference type="InterPro" id="IPR014016">
    <property type="entry name" value="UvrD-like_ATP-bd"/>
</dbReference>
<dbReference type="Proteomes" id="UP000664256">
    <property type="component" value="Unassembled WGS sequence"/>
</dbReference>
<dbReference type="SUPFAM" id="SSF52540">
    <property type="entry name" value="P-loop containing nucleoside triphosphate hydrolases"/>
    <property type="match status" value="1"/>
</dbReference>
<accession>A0ABS3H6L0</accession>
<keyword evidence="1 5" id="KW-0547">Nucleotide-binding</keyword>
<proteinExistence type="predicted"/>
<name>A0ABS3H6L0_9ENTE</name>
<evidence type="ECO:0000256" key="5">
    <source>
        <dbReference type="PROSITE-ProRule" id="PRU00560"/>
    </source>
</evidence>
<keyword evidence="6" id="KW-0175">Coiled coil</keyword>
<evidence type="ECO:0000313" key="9">
    <source>
        <dbReference type="Proteomes" id="UP000664256"/>
    </source>
</evidence>
<evidence type="ECO:0000256" key="3">
    <source>
        <dbReference type="ARBA" id="ARBA00022806"/>
    </source>
</evidence>
<evidence type="ECO:0000259" key="7">
    <source>
        <dbReference type="PROSITE" id="PS51198"/>
    </source>
</evidence>
<feature type="binding site" evidence="5">
    <location>
        <begin position="219"/>
        <end position="226"/>
    </location>
    <ligand>
        <name>ATP</name>
        <dbReference type="ChEBI" id="CHEBI:30616"/>
    </ligand>
</feature>
<dbReference type="InterPro" id="IPR000212">
    <property type="entry name" value="DNA_helicase_UvrD/REP"/>
</dbReference>
<dbReference type="Gene3D" id="3.40.50.300">
    <property type="entry name" value="P-loop containing nucleotide triphosphate hydrolases"/>
    <property type="match status" value="2"/>
</dbReference>
<keyword evidence="2 5" id="KW-0378">Hydrolase</keyword>
<evidence type="ECO:0000313" key="8">
    <source>
        <dbReference type="EMBL" id="MBO0449096.1"/>
    </source>
</evidence>
<comment type="caution">
    <text evidence="8">The sequence shown here is derived from an EMBL/GenBank/DDBJ whole genome shotgun (WGS) entry which is preliminary data.</text>
</comment>
<feature type="coiled-coil region" evidence="6">
    <location>
        <begin position="56"/>
        <end position="83"/>
    </location>
</feature>
<keyword evidence="9" id="KW-1185">Reference proteome</keyword>
<dbReference type="InterPro" id="IPR027785">
    <property type="entry name" value="UvrD-like_helicase_C"/>
</dbReference>
<evidence type="ECO:0000256" key="2">
    <source>
        <dbReference type="ARBA" id="ARBA00022801"/>
    </source>
</evidence>
<organism evidence="8 9">
    <name type="scientific">Candidatus Enterococcus myersii</name>
    <dbReference type="NCBI Taxonomy" id="2815322"/>
    <lineage>
        <taxon>Bacteria</taxon>
        <taxon>Bacillati</taxon>
        <taxon>Bacillota</taxon>
        <taxon>Bacilli</taxon>
        <taxon>Lactobacillales</taxon>
        <taxon>Enterococcaceae</taxon>
        <taxon>Enterococcus</taxon>
    </lineage>
</organism>
<evidence type="ECO:0000256" key="1">
    <source>
        <dbReference type="ARBA" id="ARBA00022741"/>
    </source>
</evidence>
<keyword evidence="4 5" id="KW-0067">ATP-binding</keyword>
<dbReference type="PROSITE" id="PS51198">
    <property type="entry name" value="UVRD_HELICASE_ATP_BIND"/>
    <property type="match status" value="1"/>
</dbReference>
<evidence type="ECO:0000256" key="4">
    <source>
        <dbReference type="ARBA" id="ARBA00022840"/>
    </source>
</evidence>
<dbReference type="InterPro" id="IPR027417">
    <property type="entry name" value="P-loop_NTPase"/>
</dbReference>
<dbReference type="EMBL" id="JAFLVT010000008">
    <property type="protein sequence ID" value="MBO0449096.1"/>
    <property type="molecule type" value="Genomic_DNA"/>
</dbReference>
<reference evidence="8 9" key="1">
    <citation type="submission" date="2021-03" db="EMBL/GenBank/DDBJ databases">
        <title>Enterococcal diversity collection.</title>
        <authorList>
            <person name="Gilmore M.S."/>
            <person name="Schwartzman J."/>
            <person name="Van Tyne D."/>
            <person name="Martin M."/>
            <person name="Earl A.M."/>
            <person name="Manson A.L."/>
            <person name="Straub T."/>
            <person name="Salamzade R."/>
            <person name="Saavedra J."/>
            <person name="Lebreton F."/>
            <person name="Prichula J."/>
            <person name="Schaufler K."/>
            <person name="Gaca A."/>
            <person name="Sgardioli B."/>
            <person name="Wagenaar J."/>
            <person name="Strong T."/>
        </authorList>
    </citation>
    <scope>NUCLEOTIDE SEQUENCE [LARGE SCALE GENOMIC DNA]</scope>
    <source>
        <strain evidence="8 9">MJM12</strain>
    </source>
</reference>
<dbReference type="Pfam" id="PF13538">
    <property type="entry name" value="UvrD_C_2"/>
    <property type="match status" value="1"/>
</dbReference>
<keyword evidence="3 5" id="KW-0347">Helicase</keyword>
<protein>
    <submittedName>
        <fullName evidence="8">AAA family ATPase</fullName>
    </submittedName>
</protein>
<dbReference type="RefSeq" id="WP_206903260.1">
    <property type="nucleotide sequence ID" value="NZ_JAFLVT010000008.1"/>
</dbReference>
<dbReference type="PANTHER" id="PTHR11070">
    <property type="entry name" value="UVRD / RECB / PCRA DNA HELICASE FAMILY MEMBER"/>
    <property type="match status" value="1"/>
</dbReference>
<gene>
    <name evidence="8" type="ORF">JZO76_06050</name>
</gene>
<feature type="domain" description="UvrD-like helicase ATP-binding" evidence="7">
    <location>
        <begin position="198"/>
        <end position="564"/>
    </location>
</feature>
<dbReference type="Pfam" id="PF00580">
    <property type="entry name" value="UvrD-helicase"/>
    <property type="match status" value="1"/>
</dbReference>
<sequence>MYLKKVYHALQQEQEKLTETLAQGQSAGIAALQEMAQDVRLNFDNFADNLDTYAQLEMKNREIDQLNLKQETAANRLAQVERLLPQAYFGKVVVDYFDNEKSQPFYIGINGFSSENENLVYDWRSPIAELFYNNVLGKSHYLANGEEIFVSIDLRRQFVIAYDQLKHYFDTNIAIEDDVLLAALENSATEQMQAITATIQQEQNVIIRDLASEIILVNGVAGSGKTSTIMQRIAYLLYSFRQQISADDVLILSPNDKFIQYLANVLPALGEKNPRNLTWRKLLVWQLDKELETESDYFERITKNDVSDQTEILRSRKFAEFVASGSSILQQGDYFQAITLKKKVIIKAELLAEMFATTPPDASFSERLQGVAAKLNSYWQRRLLKQAQKKAWQDRLLALSETQQQKYFGHLLQDESPKTLQKYTHKLLQQKFAAVTAQIADFSWLQPEKMLADLYQAYTNETYLAAKVMTVDEATIALFIRHRFIQASSLSRMQYVLVDEVQDYTPAQIFLLSQLFKASRFTLVGDSNQAIFNTNTDFATIAAIFETSKRQVTRYDLLNSYRSSGAITAVFQQLAAQENFTIVPVRPKGKAVTVKHLAELSDLRNIINEMKPVTIITKTQKEADDLTKWWQGQNAALKKEAKARAEVTILPISLAKGLEFDRVILYNATKENYANDRERKMLYTAASRGMQELTITYFDGLTPYLKFLA</sequence>